<evidence type="ECO:0000259" key="3">
    <source>
        <dbReference type="PROSITE" id="PS50111"/>
    </source>
</evidence>
<feature type="domain" description="Methyl-accepting transducer" evidence="3">
    <location>
        <begin position="129"/>
        <end position="288"/>
    </location>
</feature>
<evidence type="ECO:0000256" key="1">
    <source>
        <dbReference type="ARBA" id="ARBA00023224"/>
    </source>
</evidence>
<dbReference type="RefSeq" id="WP_194702168.1">
    <property type="nucleotide sequence ID" value="NZ_JADKNH010000007.1"/>
</dbReference>
<dbReference type="SUPFAM" id="SSF58104">
    <property type="entry name" value="Methyl-accepting chemotaxis protein (MCP) signaling domain"/>
    <property type="match status" value="1"/>
</dbReference>
<evidence type="ECO:0000313" key="4">
    <source>
        <dbReference type="EMBL" id="MBF4693928.1"/>
    </source>
</evidence>
<dbReference type="PROSITE" id="PS50111">
    <property type="entry name" value="CHEMOTAXIS_TRANSDUC_2"/>
    <property type="match status" value="1"/>
</dbReference>
<dbReference type="Pfam" id="PF00015">
    <property type="entry name" value="MCPsignal"/>
    <property type="match status" value="1"/>
</dbReference>
<sequence>MSTNQVFNQVSSQENNHSEDIKALMNAAEMYLSLFPIDCSVVIGDKDGNIVKYIPAKSFDLGLKEGNKAVPNSAVDKVLKSQKDYMHLVPRERFGIPIKSIGKPVIKDGILIGAIILVMTLEVQNTLHESAQAITDGTEKTTAMMEELASSARVLSNNIGTLKEKGNRVIEGINRTDEILKFVSSVAGNSNLLGLNAAIEAARAGEQGRGFAVVAQEIRKMADESVLAVDNIKETLVSIRQETSDIMSAIEETLVLGDQQLKASEEVAQDMEELTQSAYEVEKIANKL</sequence>
<protein>
    <submittedName>
        <fullName evidence="4">Chemotaxis protein</fullName>
    </submittedName>
</protein>
<gene>
    <name evidence="4" type="ORF">ISU02_12475</name>
</gene>
<accession>A0ABR9ZTY8</accession>
<reference evidence="4 5" key="1">
    <citation type="submission" date="2020-11" db="EMBL/GenBank/DDBJ databases">
        <title>Fusibacter basophilias sp. nov.</title>
        <authorList>
            <person name="Qiu D."/>
        </authorList>
    </citation>
    <scope>NUCLEOTIDE SEQUENCE [LARGE SCALE GENOMIC DNA]</scope>
    <source>
        <strain evidence="4 5">Q10-2</strain>
    </source>
</reference>
<dbReference type="InterPro" id="IPR004089">
    <property type="entry name" value="MCPsignal_dom"/>
</dbReference>
<evidence type="ECO:0000256" key="2">
    <source>
        <dbReference type="PROSITE-ProRule" id="PRU00284"/>
    </source>
</evidence>
<evidence type="ECO:0000313" key="5">
    <source>
        <dbReference type="Proteomes" id="UP000614200"/>
    </source>
</evidence>
<dbReference type="Proteomes" id="UP000614200">
    <property type="component" value="Unassembled WGS sequence"/>
</dbReference>
<dbReference type="PANTHER" id="PTHR32089">
    <property type="entry name" value="METHYL-ACCEPTING CHEMOTAXIS PROTEIN MCPB"/>
    <property type="match status" value="1"/>
</dbReference>
<organism evidence="4 5">
    <name type="scientific">Fusibacter ferrireducens</name>
    <dbReference type="NCBI Taxonomy" id="2785058"/>
    <lineage>
        <taxon>Bacteria</taxon>
        <taxon>Bacillati</taxon>
        <taxon>Bacillota</taxon>
        <taxon>Clostridia</taxon>
        <taxon>Eubacteriales</taxon>
        <taxon>Eubacteriales Family XII. Incertae Sedis</taxon>
        <taxon>Fusibacter</taxon>
    </lineage>
</organism>
<dbReference type="SMART" id="SM00283">
    <property type="entry name" value="MA"/>
    <property type="match status" value="1"/>
</dbReference>
<keyword evidence="1 2" id="KW-0807">Transducer</keyword>
<dbReference type="EMBL" id="JADKNH010000007">
    <property type="protein sequence ID" value="MBF4693928.1"/>
    <property type="molecule type" value="Genomic_DNA"/>
</dbReference>
<proteinExistence type="predicted"/>
<dbReference type="Gene3D" id="1.10.287.950">
    <property type="entry name" value="Methyl-accepting chemotaxis protein"/>
    <property type="match status" value="1"/>
</dbReference>
<keyword evidence="5" id="KW-1185">Reference proteome</keyword>
<comment type="caution">
    <text evidence="4">The sequence shown here is derived from an EMBL/GenBank/DDBJ whole genome shotgun (WGS) entry which is preliminary data.</text>
</comment>
<dbReference type="PANTHER" id="PTHR32089:SF112">
    <property type="entry name" value="LYSOZYME-LIKE PROTEIN-RELATED"/>
    <property type="match status" value="1"/>
</dbReference>
<name>A0ABR9ZTY8_9FIRM</name>